<protein>
    <submittedName>
        <fullName evidence="3">RNA polymerase sigma70 factor</fullName>
    </submittedName>
</protein>
<dbReference type="InterPro" id="IPR013325">
    <property type="entry name" value="RNA_pol_sigma_r2"/>
</dbReference>
<dbReference type="GO" id="GO:0006352">
    <property type="term" value="P:DNA-templated transcription initiation"/>
    <property type="evidence" value="ECO:0007669"/>
    <property type="project" value="InterPro"/>
</dbReference>
<dbReference type="STRING" id="46914.JP75_06105"/>
<organism evidence="3 4">
    <name type="scientific">Devosia riboflavina</name>
    <dbReference type="NCBI Taxonomy" id="46914"/>
    <lineage>
        <taxon>Bacteria</taxon>
        <taxon>Pseudomonadati</taxon>
        <taxon>Pseudomonadota</taxon>
        <taxon>Alphaproteobacteria</taxon>
        <taxon>Hyphomicrobiales</taxon>
        <taxon>Devosiaceae</taxon>
        <taxon>Devosia</taxon>
    </lineage>
</organism>
<sequence length="412" mass="44460">MVSDTARRAAERAARESYGRLLAFLAARTRDVAGAEDALAEAFASALTAWPEQGVPANPDAWLLTVARRRQTDAYRRNSTSRSGETHLTLMREELDDLAMTPEAIPDRRLALMFACAHPDIDPSLRSPLILQTILGLTAADIGAAFLIPAATMGQRLVRAKSRIAELGIAFEIPDTEDLPGRLDAVLEAIYAAYAKGWNDLVGETGGQLAEEAIWLGRLVASLLPASPEAKGMLALMLYSHARRVARRSPTGAYVPLDEQDTALWDMEAIEAAETLLRAASSAGPTGRCQLEAAIQSAHVVRRLTGTDNWPIIVKLYDILHAMTGSPVVLLNRAAALAETEGPAAALQSIAPLAEDKRMADYQPYWAVRGRLLAETGNREAAHEALTLAMGLSTDPAIRDWLEARRGELMAG</sequence>
<dbReference type="Pfam" id="PF20239">
    <property type="entry name" value="DUF6596"/>
    <property type="match status" value="1"/>
</dbReference>
<gene>
    <name evidence="3" type="ORF">JP75_06105</name>
</gene>
<evidence type="ECO:0000313" key="4">
    <source>
        <dbReference type="Proteomes" id="UP000028981"/>
    </source>
</evidence>
<keyword evidence="4" id="KW-1185">Reference proteome</keyword>
<name>A0A087M512_9HYPH</name>
<evidence type="ECO:0000313" key="3">
    <source>
        <dbReference type="EMBL" id="KFL31965.1"/>
    </source>
</evidence>
<dbReference type="SUPFAM" id="SSF88946">
    <property type="entry name" value="Sigma2 domain of RNA polymerase sigma factors"/>
    <property type="match status" value="1"/>
</dbReference>
<dbReference type="InterPro" id="IPR013324">
    <property type="entry name" value="RNA_pol_sigma_r3/r4-like"/>
</dbReference>
<evidence type="ECO:0000259" key="1">
    <source>
        <dbReference type="Pfam" id="PF04542"/>
    </source>
</evidence>
<comment type="caution">
    <text evidence="3">The sequence shown here is derived from an EMBL/GenBank/DDBJ whole genome shotgun (WGS) entry which is preliminary data.</text>
</comment>
<dbReference type="PANTHER" id="PTHR47756:SF2">
    <property type="entry name" value="BLL6612 PROTEIN"/>
    <property type="match status" value="1"/>
</dbReference>
<dbReference type="SUPFAM" id="SSF88659">
    <property type="entry name" value="Sigma3 and sigma4 domains of RNA polymerase sigma factors"/>
    <property type="match status" value="1"/>
</dbReference>
<feature type="domain" description="RNA polymerase sigma-70 region 2" evidence="1">
    <location>
        <begin position="18"/>
        <end position="79"/>
    </location>
</feature>
<dbReference type="Pfam" id="PF04542">
    <property type="entry name" value="Sigma70_r2"/>
    <property type="match status" value="1"/>
</dbReference>
<dbReference type="InterPro" id="IPR007627">
    <property type="entry name" value="RNA_pol_sigma70_r2"/>
</dbReference>
<dbReference type="EMBL" id="JQGC01000004">
    <property type="protein sequence ID" value="KFL31965.1"/>
    <property type="molecule type" value="Genomic_DNA"/>
</dbReference>
<accession>A0A087M512</accession>
<evidence type="ECO:0000259" key="2">
    <source>
        <dbReference type="Pfam" id="PF20239"/>
    </source>
</evidence>
<dbReference type="GO" id="GO:0003700">
    <property type="term" value="F:DNA-binding transcription factor activity"/>
    <property type="evidence" value="ECO:0007669"/>
    <property type="project" value="InterPro"/>
</dbReference>
<dbReference type="Proteomes" id="UP000028981">
    <property type="component" value="Unassembled WGS sequence"/>
</dbReference>
<feature type="domain" description="DUF6596" evidence="2">
    <location>
        <begin position="182"/>
        <end position="280"/>
    </location>
</feature>
<dbReference type="PANTHER" id="PTHR47756">
    <property type="entry name" value="BLL6612 PROTEIN-RELATED"/>
    <property type="match status" value="1"/>
</dbReference>
<reference evidence="3 4" key="1">
    <citation type="submission" date="2014-08" db="EMBL/GenBank/DDBJ databases">
        <authorList>
            <person name="Hassan Y.I."/>
            <person name="Lepp D."/>
            <person name="Zhou T."/>
        </authorList>
    </citation>
    <scope>NUCLEOTIDE SEQUENCE [LARGE SCALE GENOMIC DNA]</scope>
    <source>
        <strain evidence="3 4">IFO13584</strain>
    </source>
</reference>
<dbReference type="InterPro" id="IPR046531">
    <property type="entry name" value="DUF6596"/>
</dbReference>
<dbReference type="AlphaFoldDB" id="A0A087M512"/>
<proteinExistence type="predicted"/>
<dbReference type="Gene3D" id="1.10.1740.10">
    <property type="match status" value="1"/>
</dbReference>